<protein>
    <recommendedName>
        <fullName evidence="2">non-specific serine/threonine protein kinase</fullName>
        <ecNumber evidence="2">2.7.11.1</ecNumber>
    </recommendedName>
</protein>
<dbReference type="EC" id="2.7.11.1" evidence="2"/>
<evidence type="ECO:0000256" key="9">
    <source>
        <dbReference type="ARBA" id="ARBA00048679"/>
    </source>
</evidence>
<comment type="catalytic activity">
    <reaction evidence="8">
        <text>L-threonyl-[protein] + ATP = O-phospho-L-threonyl-[protein] + ADP + H(+)</text>
        <dbReference type="Rhea" id="RHEA:46608"/>
        <dbReference type="Rhea" id="RHEA-COMP:11060"/>
        <dbReference type="Rhea" id="RHEA-COMP:11605"/>
        <dbReference type="ChEBI" id="CHEBI:15378"/>
        <dbReference type="ChEBI" id="CHEBI:30013"/>
        <dbReference type="ChEBI" id="CHEBI:30616"/>
        <dbReference type="ChEBI" id="CHEBI:61977"/>
        <dbReference type="ChEBI" id="CHEBI:456216"/>
        <dbReference type="EC" id="2.7.11.1"/>
    </reaction>
</comment>
<dbReference type="AlphaFoldDB" id="A0A9D5DDH1"/>
<comment type="similarity">
    <text evidence="1">Belongs to the protein kinase superfamily. TKL Ser/Thr protein kinase family. RAF subfamily.</text>
</comment>
<dbReference type="InterPro" id="IPR001245">
    <property type="entry name" value="Ser-Thr/Tyr_kinase_cat_dom"/>
</dbReference>
<feature type="compositionally biased region" description="Low complexity" evidence="11">
    <location>
        <begin position="502"/>
        <end position="514"/>
    </location>
</feature>
<evidence type="ECO:0000256" key="1">
    <source>
        <dbReference type="ARBA" id="ARBA00010507"/>
    </source>
</evidence>
<evidence type="ECO:0000256" key="10">
    <source>
        <dbReference type="PROSITE-ProRule" id="PRU00339"/>
    </source>
</evidence>
<dbReference type="InterPro" id="IPR011990">
    <property type="entry name" value="TPR-like_helical_dom_sf"/>
</dbReference>
<feature type="compositionally biased region" description="Polar residues" evidence="11">
    <location>
        <begin position="545"/>
        <end position="565"/>
    </location>
</feature>
<dbReference type="SMART" id="SM00028">
    <property type="entry name" value="TPR"/>
    <property type="match status" value="10"/>
</dbReference>
<dbReference type="Gene3D" id="3.30.200.20">
    <property type="entry name" value="Phosphorylase Kinase, domain 1"/>
    <property type="match status" value="1"/>
</dbReference>
<dbReference type="InterPro" id="IPR019734">
    <property type="entry name" value="TPR_rpt"/>
</dbReference>
<accession>A0A9D5DDH1</accession>
<dbReference type="InterPro" id="IPR000719">
    <property type="entry name" value="Prot_kinase_dom"/>
</dbReference>
<gene>
    <name evidence="13" type="ORF">J5N97_007449</name>
</gene>
<dbReference type="GO" id="GO:0004674">
    <property type="term" value="F:protein serine/threonine kinase activity"/>
    <property type="evidence" value="ECO:0007669"/>
    <property type="project" value="UniProtKB-KW"/>
</dbReference>
<dbReference type="PRINTS" id="PR00109">
    <property type="entry name" value="TYRKINASE"/>
</dbReference>
<dbReference type="SMART" id="SM00220">
    <property type="entry name" value="S_TKc"/>
    <property type="match status" value="1"/>
</dbReference>
<dbReference type="FunFam" id="3.30.200.20:FF:000060">
    <property type="entry name" value="Serine/threonine-protein kinase isoform 1"/>
    <property type="match status" value="1"/>
</dbReference>
<dbReference type="GO" id="GO:0005524">
    <property type="term" value="F:ATP binding"/>
    <property type="evidence" value="ECO:0007669"/>
    <property type="project" value="UniProtKB-KW"/>
</dbReference>
<dbReference type="PROSITE" id="PS50011">
    <property type="entry name" value="PROTEIN_KINASE_DOM"/>
    <property type="match status" value="1"/>
</dbReference>
<evidence type="ECO:0000256" key="11">
    <source>
        <dbReference type="SAM" id="MobiDB-lite"/>
    </source>
</evidence>
<dbReference type="Pfam" id="PF13424">
    <property type="entry name" value="TPR_12"/>
    <property type="match status" value="3"/>
</dbReference>
<keyword evidence="6" id="KW-0418">Kinase</keyword>
<feature type="repeat" description="TPR" evidence="10">
    <location>
        <begin position="664"/>
        <end position="697"/>
    </location>
</feature>
<feature type="repeat" description="TPR" evidence="10">
    <location>
        <begin position="873"/>
        <end position="906"/>
    </location>
</feature>
<dbReference type="Proteomes" id="UP001085076">
    <property type="component" value="Miscellaneous, Linkage group lg01"/>
</dbReference>
<dbReference type="SUPFAM" id="SSF56112">
    <property type="entry name" value="Protein kinase-like (PK-like)"/>
    <property type="match status" value="1"/>
</dbReference>
<organism evidence="13 14">
    <name type="scientific">Dioscorea zingiberensis</name>
    <dbReference type="NCBI Taxonomy" id="325984"/>
    <lineage>
        <taxon>Eukaryota</taxon>
        <taxon>Viridiplantae</taxon>
        <taxon>Streptophyta</taxon>
        <taxon>Embryophyta</taxon>
        <taxon>Tracheophyta</taxon>
        <taxon>Spermatophyta</taxon>
        <taxon>Magnoliopsida</taxon>
        <taxon>Liliopsida</taxon>
        <taxon>Dioscoreales</taxon>
        <taxon>Dioscoreaceae</taxon>
        <taxon>Dioscorea</taxon>
    </lineage>
</organism>
<keyword evidence="5" id="KW-0547">Nucleotide-binding</keyword>
<evidence type="ECO:0000256" key="3">
    <source>
        <dbReference type="ARBA" id="ARBA00022527"/>
    </source>
</evidence>
<evidence type="ECO:0000256" key="4">
    <source>
        <dbReference type="ARBA" id="ARBA00022679"/>
    </source>
</evidence>
<dbReference type="OrthoDB" id="5986190at2759"/>
<evidence type="ECO:0000313" key="14">
    <source>
        <dbReference type="Proteomes" id="UP001085076"/>
    </source>
</evidence>
<dbReference type="CDD" id="cd13999">
    <property type="entry name" value="STKc_MAP3K-like"/>
    <property type="match status" value="1"/>
</dbReference>
<dbReference type="PANTHER" id="PTHR46284:SF5">
    <property type="entry name" value="PROTEIN KINESIN LIGHT CHAIN-RELATED 3"/>
    <property type="match status" value="1"/>
</dbReference>
<dbReference type="InterPro" id="IPR008271">
    <property type="entry name" value="Ser/Thr_kinase_AS"/>
</dbReference>
<evidence type="ECO:0000256" key="5">
    <source>
        <dbReference type="ARBA" id="ARBA00022741"/>
    </source>
</evidence>
<dbReference type="PROSITE" id="PS00108">
    <property type="entry name" value="PROTEIN_KINASE_ST"/>
    <property type="match status" value="1"/>
</dbReference>
<proteinExistence type="inferred from homology"/>
<dbReference type="Pfam" id="PF07714">
    <property type="entry name" value="PK_Tyr_Ser-Thr"/>
    <property type="match status" value="1"/>
</dbReference>
<name>A0A9D5DDH1_9LILI</name>
<keyword evidence="14" id="KW-1185">Reference proteome</keyword>
<feature type="region of interest" description="Disordered" evidence="11">
    <location>
        <begin position="434"/>
        <end position="454"/>
    </location>
</feature>
<comment type="catalytic activity">
    <reaction evidence="9">
        <text>L-seryl-[protein] + ATP = O-phospho-L-seryl-[protein] + ADP + H(+)</text>
        <dbReference type="Rhea" id="RHEA:17989"/>
        <dbReference type="Rhea" id="RHEA-COMP:9863"/>
        <dbReference type="Rhea" id="RHEA-COMP:11604"/>
        <dbReference type="ChEBI" id="CHEBI:15378"/>
        <dbReference type="ChEBI" id="CHEBI:29999"/>
        <dbReference type="ChEBI" id="CHEBI:30616"/>
        <dbReference type="ChEBI" id="CHEBI:83421"/>
        <dbReference type="ChEBI" id="CHEBI:456216"/>
        <dbReference type="EC" id="2.7.11.1"/>
    </reaction>
</comment>
<feature type="region of interest" description="Disordered" evidence="11">
    <location>
        <begin position="496"/>
        <end position="567"/>
    </location>
</feature>
<feature type="compositionally biased region" description="Basic and acidic residues" evidence="11">
    <location>
        <begin position="517"/>
        <end position="530"/>
    </location>
</feature>
<evidence type="ECO:0000313" key="13">
    <source>
        <dbReference type="EMBL" id="KAJ0989093.1"/>
    </source>
</evidence>
<dbReference type="PANTHER" id="PTHR46284">
    <property type="entry name" value="PROTEIN KINESIN LIGHT CHAIN-RELATED 3"/>
    <property type="match status" value="1"/>
</dbReference>
<reference evidence="13" key="1">
    <citation type="submission" date="2021-03" db="EMBL/GenBank/DDBJ databases">
        <authorList>
            <person name="Li Z."/>
            <person name="Yang C."/>
        </authorList>
    </citation>
    <scope>NUCLEOTIDE SEQUENCE</scope>
    <source>
        <strain evidence="13">Dzin_1.0</strain>
        <tissue evidence="13">Leaf</tissue>
    </source>
</reference>
<dbReference type="EMBL" id="JAGGNH010000001">
    <property type="protein sequence ID" value="KAJ0989093.1"/>
    <property type="molecule type" value="Genomic_DNA"/>
</dbReference>
<keyword evidence="7" id="KW-0067">ATP-binding</keyword>
<evidence type="ECO:0000259" key="12">
    <source>
        <dbReference type="PROSITE" id="PS50011"/>
    </source>
</evidence>
<feature type="domain" description="Protein kinase" evidence="12">
    <location>
        <begin position="57"/>
        <end position="324"/>
    </location>
</feature>
<reference evidence="13" key="2">
    <citation type="journal article" date="2022" name="Hortic Res">
        <title>The genome of Dioscorea zingiberensis sheds light on the biosynthesis, origin and evolution of the medicinally important diosgenin saponins.</title>
        <authorList>
            <person name="Li Y."/>
            <person name="Tan C."/>
            <person name="Li Z."/>
            <person name="Guo J."/>
            <person name="Li S."/>
            <person name="Chen X."/>
            <person name="Wang C."/>
            <person name="Dai X."/>
            <person name="Yang H."/>
            <person name="Song W."/>
            <person name="Hou L."/>
            <person name="Xu J."/>
            <person name="Tong Z."/>
            <person name="Xu A."/>
            <person name="Yuan X."/>
            <person name="Wang W."/>
            <person name="Yang Q."/>
            <person name="Chen L."/>
            <person name="Sun Z."/>
            <person name="Wang K."/>
            <person name="Pan B."/>
            <person name="Chen J."/>
            <person name="Bao Y."/>
            <person name="Liu F."/>
            <person name="Qi X."/>
            <person name="Gang D.R."/>
            <person name="Wen J."/>
            <person name="Li J."/>
        </authorList>
    </citation>
    <scope>NUCLEOTIDE SEQUENCE</scope>
    <source>
        <strain evidence="13">Dzin_1.0</strain>
    </source>
</reference>
<dbReference type="Gene3D" id="1.10.510.10">
    <property type="entry name" value="Transferase(Phosphotransferase) domain 1"/>
    <property type="match status" value="1"/>
</dbReference>
<keyword evidence="10" id="KW-0802">TPR repeat</keyword>
<dbReference type="Gene3D" id="1.25.40.10">
    <property type="entry name" value="Tetratricopeptide repeat domain"/>
    <property type="match status" value="3"/>
</dbReference>
<evidence type="ECO:0000256" key="6">
    <source>
        <dbReference type="ARBA" id="ARBA00022777"/>
    </source>
</evidence>
<sequence length="1082" mass="120099">MRSLDCFKQNSYRTRSDRGTSLGEYKKAVSWSKYLVSYGGEIKGEGEEEWSADMSQLLIGSKFASGRHSRVYHGIYKDREVAIKLMSQPEEDEMLADSLEKQFTSEVALLFRLQHPNIITFVAACKKPPVFCIITEYMAGGSLRKYLHKQQPHSLPLKLVLKLALDIARGMYYLHTQGILHRDLKSENILLGEDMSVKVADFGISCVESQCVSGKGFMSTYRWMAPEMIKEKHHTRKVDVYSFGIVLWELLTALTPFQDMTPEQAAYAVCQKNARPPLPAGCPAAFSHLINQCWATNPDKRPHFEGIVSLLERYTSSLEEDPAFFSTYKPAQQQTLLRCFPSCIAGGKCWELSNGRALRFCLFDCVCCLFLLTMPGVIMEGINNELDDSHIKENVSLTKSPMTTMSSQSGVIDLPAENCVDTSIEQLYGNVCEMESSGDGSPSQESYVSDGEESRIDSELCRLIGGEINTVEIMENEDRRIDNVLVERGNGSLLLKSEMRSKVQSPSKSSASSKNTKRVDRLVLERDTSTKTRSKNKVSPEKSDSIVSKQKNSSPVQAKLQNGNENPLEAGFDKGDNGHLLLKQATELMSSGNPRRALRYALRAWKAFEKCACGKPSLNLVMSLHVTAAIYCKLRQYGQAIPILEQSLEIPVLEQGQEHALAKFSGYMQLGDTYAMLGQLENSLQCYTTGLEIQKQTLGDMDPRVGETCRYLAEAHVQALKFDEAERFCQMALDIHRENGAPSSLEETADRRLMGLICNTKGDHEAALEHLVLASMAMVSNGQERDVASVDCGIGDAYLSLARYDEAIFAYKKAASVFKSIKGDNHPTVASVFVRLADLYNKIGKLNESKSYCESALNIYGKPLPGTMPEEIASGLTDVSAIYESISEHEEALKLLKRALKIYNNAPGHQSTIAGIEAQMGALYYITGNYGESYISFKTAITKLRACGERKSGFFGIALNQMGLACVQRNALSEAAGLFEEARNILVEEYGPYHTDTLGVHCNLAGTYDAMGRLDEAIEILEYVVGIREDKLGTAGPVVDDEKRRLAQLLKEAGRVRNRKARSLETLLVTNPYIMKKIVIPA</sequence>
<evidence type="ECO:0000256" key="8">
    <source>
        <dbReference type="ARBA" id="ARBA00047899"/>
    </source>
</evidence>
<keyword evidence="3" id="KW-0723">Serine/threonine-protein kinase</keyword>
<dbReference type="InterPro" id="IPR011009">
    <property type="entry name" value="Kinase-like_dom_sf"/>
</dbReference>
<comment type="caution">
    <text evidence="13">The sequence shown here is derived from an EMBL/GenBank/DDBJ whole genome shotgun (WGS) entry which is preliminary data.</text>
</comment>
<keyword evidence="4" id="KW-0808">Transferase</keyword>
<dbReference type="PROSITE" id="PS50005">
    <property type="entry name" value="TPR"/>
    <property type="match status" value="2"/>
</dbReference>
<evidence type="ECO:0000256" key="7">
    <source>
        <dbReference type="ARBA" id="ARBA00022840"/>
    </source>
</evidence>
<dbReference type="SUPFAM" id="SSF48452">
    <property type="entry name" value="TPR-like"/>
    <property type="match status" value="3"/>
</dbReference>
<feature type="compositionally biased region" description="Polar residues" evidence="11">
    <location>
        <begin position="438"/>
        <end position="447"/>
    </location>
</feature>
<evidence type="ECO:0000256" key="2">
    <source>
        <dbReference type="ARBA" id="ARBA00012513"/>
    </source>
</evidence>